<dbReference type="RefSeq" id="WP_101602371.1">
    <property type="nucleotide sequence ID" value="NZ_PKKM01000014.1"/>
</dbReference>
<dbReference type="AlphaFoldDB" id="A0A2I1HY36"/>
<evidence type="ECO:0000313" key="2">
    <source>
        <dbReference type="EMBL" id="PKY63791.1"/>
    </source>
</evidence>
<sequence length="153" mass="15905">MSQPSPNVAPTVSGVPWANPDMALQANPADASPMNVAGDRFGYAPESVTRGSAPVSYGDFPGTEYVNVREVFADGGYTSPVPITNPVAKASLWFAVFGFFGFPIIVSIVLAVIALIQAQSLPDRIGAREATAALVFDGILIGIAAYIYVLGLG</sequence>
<dbReference type="EMBL" id="PKKM01000014">
    <property type="protein sequence ID" value="PKY63791.1"/>
    <property type="molecule type" value="Genomic_DNA"/>
</dbReference>
<evidence type="ECO:0000256" key="1">
    <source>
        <dbReference type="SAM" id="Phobius"/>
    </source>
</evidence>
<proteinExistence type="predicted"/>
<organism evidence="2 3">
    <name type="scientific">Schaalia odontolytica</name>
    <dbReference type="NCBI Taxonomy" id="1660"/>
    <lineage>
        <taxon>Bacteria</taxon>
        <taxon>Bacillati</taxon>
        <taxon>Actinomycetota</taxon>
        <taxon>Actinomycetes</taxon>
        <taxon>Actinomycetales</taxon>
        <taxon>Actinomycetaceae</taxon>
        <taxon>Schaalia</taxon>
    </lineage>
</organism>
<reference evidence="2 3" key="1">
    <citation type="submission" date="2017-12" db="EMBL/GenBank/DDBJ databases">
        <title>Phylogenetic diversity of female urinary microbiome.</title>
        <authorList>
            <person name="Thomas-White K."/>
            <person name="Wolfe A.J."/>
        </authorList>
    </citation>
    <scope>NUCLEOTIDE SEQUENCE [LARGE SCALE GENOMIC DNA]</scope>
    <source>
        <strain evidence="2 3">UMB0018</strain>
    </source>
</reference>
<dbReference type="Proteomes" id="UP000234198">
    <property type="component" value="Unassembled WGS sequence"/>
</dbReference>
<keyword evidence="1" id="KW-0472">Membrane</keyword>
<keyword evidence="1" id="KW-0812">Transmembrane</keyword>
<keyword evidence="1" id="KW-1133">Transmembrane helix</keyword>
<gene>
    <name evidence="2" type="ORF">CYJ22_09020</name>
</gene>
<comment type="caution">
    <text evidence="2">The sequence shown here is derived from an EMBL/GenBank/DDBJ whole genome shotgun (WGS) entry which is preliminary data.</text>
</comment>
<protein>
    <recommendedName>
        <fullName evidence="4">DUF4190 domain-containing protein</fullName>
    </recommendedName>
</protein>
<feature type="transmembrane region" description="Helical" evidence="1">
    <location>
        <begin position="130"/>
        <end position="149"/>
    </location>
</feature>
<feature type="transmembrane region" description="Helical" evidence="1">
    <location>
        <begin position="92"/>
        <end position="118"/>
    </location>
</feature>
<accession>A0A2I1HY36</accession>
<name>A0A2I1HY36_9ACTO</name>
<evidence type="ECO:0000313" key="3">
    <source>
        <dbReference type="Proteomes" id="UP000234198"/>
    </source>
</evidence>
<evidence type="ECO:0008006" key="4">
    <source>
        <dbReference type="Google" id="ProtNLM"/>
    </source>
</evidence>